<gene>
    <name evidence="2" type="ORF">DAMO_2821</name>
</gene>
<dbReference type="EMBL" id="FP565575">
    <property type="protein sequence ID" value="CBE69894.1"/>
    <property type="molecule type" value="Genomic_DNA"/>
</dbReference>
<dbReference type="InterPro" id="IPR043856">
    <property type="entry name" value="DUF5818"/>
</dbReference>
<dbReference type="PATRIC" id="fig|671143.5.peg.2475"/>
<evidence type="ECO:0000256" key="1">
    <source>
        <dbReference type="SAM" id="SignalP"/>
    </source>
</evidence>
<dbReference type="AlphaFoldDB" id="D5ML52"/>
<evidence type="ECO:0000313" key="2">
    <source>
        <dbReference type="EMBL" id="CBE69894.1"/>
    </source>
</evidence>
<dbReference type="HOGENOM" id="CLU_2258607_0_0_0"/>
<dbReference type="Pfam" id="PF19135">
    <property type="entry name" value="DUF5818"/>
    <property type="match status" value="1"/>
</dbReference>
<evidence type="ECO:0008006" key="4">
    <source>
        <dbReference type="Google" id="ProtNLM"/>
    </source>
</evidence>
<name>D5ML52_METO1</name>
<accession>D5ML52</accession>
<sequence length="103" mass="11137">MGIGALACMIALSNVLPASGQDAMTLERTGTLISGGVECQLFQAESGERYTLIGDLKSFKDGDRVRLTGEIVQMSHCMQETTLLLNTITDAPSDRHRSLPPQR</sequence>
<feature type="signal peptide" evidence="1">
    <location>
        <begin position="1"/>
        <end position="20"/>
    </location>
</feature>
<feature type="chain" id="PRO_5003074307" description="Bacterial OB-fold domain-containing protein" evidence="1">
    <location>
        <begin position="21"/>
        <end position="103"/>
    </location>
</feature>
<proteinExistence type="predicted"/>
<evidence type="ECO:0000313" key="3">
    <source>
        <dbReference type="Proteomes" id="UP000006898"/>
    </source>
</evidence>
<protein>
    <recommendedName>
        <fullName evidence="4">Bacterial OB-fold domain-containing protein</fullName>
    </recommendedName>
</protein>
<dbReference type="Proteomes" id="UP000006898">
    <property type="component" value="Chromosome"/>
</dbReference>
<dbReference type="KEGG" id="mox:DAMO_2821"/>
<organism evidence="2 3">
    <name type="scientific">Methylomirabilis oxygeniifera</name>
    <dbReference type="NCBI Taxonomy" id="671143"/>
    <lineage>
        <taxon>Bacteria</taxon>
        <taxon>Candidatus Methylomirabilota</taxon>
        <taxon>Candidatus Methylomirabilia</taxon>
        <taxon>Candidatus Methylomirabilales</taxon>
        <taxon>Candidatus Methylomirabilaceae</taxon>
        <taxon>Candidatus Methylomirabilis</taxon>
    </lineage>
</organism>
<reference evidence="2 3" key="1">
    <citation type="journal article" date="2010" name="Nature">
        <title>Nitrite-driven anaerobic methane oxidation by oxygenic bacteria.</title>
        <authorList>
            <person name="Ettwig K.F."/>
            <person name="Butler M.K."/>
            <person name="Le Paslier D."/>
            <person name="Pelletier E."/>
            <person name="Mangenot S."/>
            <person name="Kuypers M.M.M."/>
            <person name="Schreiber F."/>
            <person name="Dutilh B.E."/>
            <person name="Zedelius J."/>
            <person name="de Beer D."/>
            <person name="Gloerich J."/>
            <person name="Wessels H.J.C.T."/>
            <person name="van Allen T."/>
            <person name="Luesken F."/>
            <person name="Wu M."/>
            <person name="van de Pas-Schoonen K.T."/>
            <person name="Op den Camp H.J.M."/>
            <person name="Janssen-Megens E.M."/>
            <person name="Francoijs K-J."/>
            <person name="Stunnenberg H."/>
            <person name="Weissenbach J."/>
            <person name="Jetten M.S.M."/>
            <person name="Strous M."/>
        </authorList>
    </citation>
    <scope>NUCLEOTIDE SEQUENCE [LARGE SCALE GENOMIC DNA]</scope>
</reference>
<keyword evidence="1" id="KW-0732">Signal</keyword>